<dbReference type="FunFam" id="3.40.50.720:FF:000084">
    <property type="entry name" value="Short-chain dehydrogenase reductase"/>
    <property type="match status" value="1"/>
</dbReference>
<dbReference type="InterPro" id="IPR036291">
    <property type="entry name" value="NAD(P)-bd_dom_sf"/>
</dbReference>
<gene>
    <name evidence="3" type="ORF">E1298_22340</name>
</gene>
<dbReference type="EMBL" id="SMKU01000121">
    <property type="protein sequence ID" value="TDD82684.1"/>
    <property type="molecule type" value="Genomic_DNA"/>
</dbReference>
<dbReference type="Proteomes" id="UP000294513">
    <property type="component" value="Unassembled WGS sequence"/>
</dbReference>
<dbReference type="Gene3D" id="3.40.50.720">
    <property type="entry name" value="NAD(P)-binding Rossmann-like Domain"/>
    <property type="match status" value="1"/>
</dbReference>
<evidence type="ECO:0000313" key="4">
    <source>
        <dbReference type="Proteomes" id="UP000294513"/>
    </source>
</evidence>
<dbReference type="Pfam" id="PF13561">
    <property type="entry name" value="adh_short_C2"/>
    <property type="match status" value="1"/>
</dbReference>
<dbReference type="PANTHER" id="PTHR42760">
    <property type="entry name" value="SHORT-CHAIN DEHYDROGENASES/REDUCTASES FAMILY MEMBER"/>
    <property type="match status" value="1"/>
</dbReference>
<evidence type="ECO:0000313" key="3">
    <source>
        <dbReference type="EMBL" id="TDD82684.1"/>
    </source>
</evidence>
<keyword evidence="2" id="KW-0560">Oxidoreductase</keyword>
<proteinExistence type="inferred from homology"/>
<name>A0A4R5BFT7_9ACTN</name>
<dbReference type="PRINTS" id="PR00081">
    <property type="entry name" value="GDHRDH"/>
</dbReference>
<dbReference type="SUPFAM" id="SSF51735">
    <property type="entry name" value="NAD(P)-binding Rossmann-fold domains"/>
    <property type="match status" value="1"/>
</dbReference>
<dbReference type="AlphaFoldDB" id="A0A4R5BFT7"/>
<accession>A0A4R5BFT7</accession>
<dbReference type="OrthoDB" id="286404at2"/>
<comment type="similarity">
    <text evidence="1">Belongs to the short-chain dehydrogenases/reductases (SDR) family.</text>
</comment>
<comment type="caution">
    <text evidence="3">The sequence shown here is derived from an EMBL/GenBank/DDBJ whole genome shotgun (WGS) entry which is preliminary data.</text>
</comment>
<dbReference type="CDD" id="cd05233">
    <property type="entry name" value="SDR_c"/>
    <property type="match status" value="1"/>
</dbReference>
<sequence length="259" mass="27090">MTPQHPSPRHGAVVTGAAGGIGGAIARLLAASGTAVVITDRDGDALGRAHDRLRRQGARVTALPIDLTRPPAIDALLRHATAHLPRLDTIVNAAGLCRGVPFRRLTTALWQQTLAIDLEIPLRLCGAAAPHLRSAGGGTILNIASIAGLRPFPFAPHYAAAKAELISLTKVMAVTWAAAGIRVNALCPGWTRTAMTEVFWKDPHPSQVPLHQVPLGRWATVDEIAAAAVFLTSTPHITGAVLVADGGLLAHHPPPHPGR</sequence>
<reference evidence="3 4" key="1">
    <citation type="submission" date="2019-03" db="EMBL/GenBank/DDBJ databases">
        <title>Draft genome sequences of novel Actinobacteria.</title>
        <authorList>
            <person name="Sahin N."/>
            <person name="Ay H."/>
            <person name="Saygin H."/>
        </authorList>
    </citation>
    <scope>NUCLEOTIDE SEQUENCE [LARGE SCALE GENOMIC DNA]</scope>
    <source>
        <strain evidence="3 4">H3C3</strain>
    </source>
</reference>
<keyword evidence="4" id="KW-1185">Reference proteome</keyword>
<dbReference type="InterPro" id="IPR002347">
    <property type="entry name" value="SDR_fam"/>
</dbReference>
<dbReference type="PRINTS" id="PR00080">
    <property type="entry name" value="SDRFAMILY"/>
</dbReference>
<dbReference type="GO" id="GO:0016616">
    <property type="term" value="F:oxidoreductase activity, acting on the CH-OH group of donors, NAD or NADP as acceptor"/>
    <property type="evidence" value="ECO:0007669"/>
    <property type="project" value="TreeGrafter"/>
</dbReference>
<evidence type="ECO:0000256" key="1">
    <source>
        <dbReference type="ARBA" id="ARBA00006484"/>
    </source>
</evidence>
<evidence type="ECO:0000256" key="2">
    <source>
        <dbReference type="ARBA" id="ARBA00023002"/>
    </source>
</evidence>
<dbReference type="RefSeq" id="WP_131896305.1">
    <property type="nucleotide sequence ID" value="NZ_SMKU01000121.1"/>
</dbReference>
<organism evidence="3 4">
    <name type="scientific">Actinomadura rubrisoli</name>
    <dbReference type="NCBI Taxonomy" id="2530368"/>
    <lineage>
        <taxon>Bacteria</taxon>
        <taxon>Bacillati</taxon>
        <taxon>Actinomycetota</taxon>
        <taxon>Actinomycetes</taxon>
        <taxon>Streptosporangiales</taxon>
        <taxon>Thermomonosporaceae</taxon>
        <taxon>Actinomadura</taxon>
    </lineage>
</organism>
<protein>
    <submittedName>
        <fullName evidence="3">SDR family oxidoreductase</fullName>
    </submittedName>
</protein>